<dbReference type="EMBL" id="BMHV01000023">
    <property type="protein sequence ID" value="GGF71942.1"/>
    <property type="molecule type" value="Genomic_DNA"/>
</dbReference>
<proteinExistence type="predicted"/>
<keyword evidence="2" id="KW-0004">4Fe-4S</keyword>
<dbReference type="Gene3D" id="3.30.70.20">
    <property type="match status" value="1"/>
</dbReference>
<dbReference type="GO" id="GO:0005886">
    <property type="term" value="C:plasma membrane"/>
    <property type="evidence" value="ECO:0007669"/>
    <property type="project" value="TreeGrafter"/>
</dbReference>
<evidence type="ECO:0000256" key="7">
    <source>
        <dbReference type="ARBA" id="ARBA00023014"/>
    </source>
</evidence>
<feature type="transmembrane region" description="Helical" evidence="8">
    <location>
        <begin position="69"/>
        <end position="98"/>
    </location>
</feature>
<feature type="transmembrane region" description="Helical" evidence="8">
    <location>
        <begin position="32"/>
        <end position="49"/>
    </location>
</feature>
<dbReference type="InterPro" id="IPR051684">
    <property type="entry name" value="Electron_Trans/Redox"/>
</dbReference>
<keyword evidence="1" id="KW-0813">Transport</keyword>
<feature type="domain" description="4Fe-4S ferredoxin-type" evidence="9">
    <location>
        <begin position="254"/>
        <end position="283"/>
    </location>
</feature>
<dbReference type="SUPFAM" id="SSF54862">
    <property type="entry name" value="4Fe-4S ferredoxins"/>
    <property type="match status" value="1"/>
</dbReference>
<keyword evidence="7" id="KW-0411">Iron-sulfur</keyword>
<protein>
    <submittedName>
        <fullName evidence="10">Quinol dehydrogenase ferredoxin subunit NapH</fullName>
    </submittedName>
</protein>
<keyword evidence="8" id="KW-0812">Transmembrane</keyword>
<dbReference type="NCBIfam" id="NF007013">
    <property type="entry name" value="PRK09477.1"/>
    <property type="match status" value="1"/>
</dbReference>
<dbReference type="RefSeq" id="WP_188666261.1">
    <property type="nucleotide sequence ID" value="NZ_BMHV01000023.1"/>
</dbReference>
<evidence type="ECO:0000256" key="2">
    <source>
        <dbReference type="ARBA" id="ARBA00022485"/>
    </source>
</evidence>
<evidence type="ECO:0000313" key="10">
    <source>
        <dbReference type="EMBL" id="GGF71942.1"/>
    </source>
</evidence>
<keyword evidence="8" id="KW-0472">Membrane</keyword>
<evidence type="ECO:0000256" key="8">
    <source>
        <dbReference type="SAM" id="Phobius"/>
    </source>
</evidence>
<gene>
    <name evidence="10" type="primary">napH</name>
    <name evidence="10" type="ORF">GCM10011332_27370</name>
</gene>
<evidence type="ECO:0000259" key="9">
    <source>
        <dbReference type="PROSITE" id="PS51379"/>
    </source>
</evidence>
<reference evidence="10" key="1">
    <citation type="journal article" date="2014" name="Int. J. Syst. Evol. Microbiol.">
        <title>Complete genome sequence of Corynebacterium casei LMG S-19264T (=DSM 44701T), isolated from a smear-ripened cheese.</title>
        <authorList>
            <consortium name="US DOE Joint Genome Institute (JGI-PGF)"/>
            <person name="Walter F."/>
            <person name="Albersmeier A."/>
            <person name="Kalinowski J."/>
            <person name="Ruckert C."/>
        </authorList>
    </citation>
    <scope>NUCLEOTIDE SEQUENCE</scope>
    <source>
        <strain evidence="10">CGMCC 1.15254</strain>
    </source>
</reference>
<accession>A0A917C664</accession>
<dbReference type="InterPro" id="IPR011886">
    <property type="entry name" value="NapH_MauN"/>
</dbReference>
<dbReference type="PANTHER" id="PTHR30176:SF3">
    <property type="entry name" value="FERREDOXIN-TYPE PROTEIN NAPH"/>
    <property type="match status" value="1"/>
</dbReference>
<evidence type="ECO:0000313" key="11">
    <source>
        <dbReference type="Proteomes" id="UP000632498"/>
    </source>
</evidence>
<evidence type="ECO:0000256" key="6">
    <source>
        <dbReference type="ARBA" id="ARBA00023004"/>
    </source>
</evidence>
<feature type="transmembrane region" description="Helical" evidence="8">
    <location>
        <begin position="169"/>
        <end position="191"/>
    </location>
</feature>
<dbReference type="InterPro" id="IPR017896">
    <property type="entry name" value="4Fe4S_Fe-S-bd"/>
</dbReference>
<evidence type="ECO:0000256" key="5">
    <source>
        <dbReference type="ARBA" id="ARBA00022982"/>
    </source>
</evidence>
<dbReference type="AlphaFoldDB" id="A0A917C664"/>
<dbReference type="PANTHER" id="PTHR30176">
    <property type="entry name" value="FERREDOXIN-TYPE PROTEIN NAPH"/>
    <property type="match status" value="1"/>
</dbReference>
<reference evidence="10" key="2">
    <citation type="submission" date="2020-09" db="EMBL/GenBank/DDBJ databases">
        <authorList>
            <person name="Sun Q."/>
            <person name="Zhou Y."/>
        </authorList>
    </citation>
    <scope>NUCLEOTIDE SEQUENCE</scope>
    <source>
        <strain evidence="10">CGMCC 1.15254</strain>
    </source>
</reference>
<organism evidence="10 11">
    <name type="scientific">Terasakiella brassicae</name>
    <dbReference type="NCBI Taxonomy" id="1634917"/>
    <lineage>
        <taxon>Bacteria</taxon>
        <taxon>Pseudomonadati</taxon>
        <taxon>Pseudomonadota</taxon>
        <taxon>Alphaproteobacteria</taxon>
        <taxon>Rhodospirillales</taxon>
        <taxon>Terasakiellaceae</taxon>
        <taxon>Terasakiella</taxon>
    </lineage>
</organism>
<feature type="domain" description="4Fe-4S ferredoxin-type" evidence="9">
    <location>
        <begin position="217"/>
        <end position="248"/>
    </location>
</feature>
<evidence type="ECO:0000256" key="4">
    <source>
        <dbReference type="ARBA" id="ARBA00022737"/>
    </source>
</evidence>
<dbReference type="Pfam" id="PF12801">
    <property type="entry name" value="Fer4_5"/>
    <property type="match status" value="2"/>
</dbReference>
<dbReference type="GO" id="GO:0051539">
    <property type="term" value="F:4 iron, 4 sulfur cluster binding"/>
    <property type="evidence" value="ECO:0007669"/>
    <property type="project" value="UniProtKB-KW"/>
</dbReference>
<comment type="caution">
    <text evidence="10">The sequence shown here is derived from an EMBL/GenBank/DDBJ whole genome shotgun (WGS) entry which is preliminary data.</text>
</comment>
<keyword evidence="6" id="KW-0408">Iron</keyword>
<sequence>MSKMQNPGAAAVEQKGWLAAHKWLILRRLSQILFIAAFLVGPLTGFWLVKGTLASSMTLDVLPLTDPFIFLQSLVTGHVMETNAIIGAVIVAAAYFLLGGRVFCSWVCPVNIISDTASWLRRKLGWKKTGVRLDRSTALWTMGAVFVTSALTGTIAWEFVNPVTMLHRAIVFGAFASVGLVSGALFLIELVGGDRIWCSRLCPVGAFYGLLGKVSVLKVSASKRKACNDCMDCYAVCPESHVISPALKGEKDNRGPIILSGDCTNCGRCLDVCSEDVFEFSLRTRNKLDDVRPNEGSAEDGTQRAA</sequence>
<keyword evidence="11" id="KW-1185">Reference proteome</keyword>
<dbReference type="PROSITE" id="PS51379">
    <property type="entry name" value="4FE4S_FER_2"/>
    <property type="match status" value="2"/>
</dbReference>
<keyword evidence="8" id="KW-1133">Transmembrane helix</keyword>
<dbReference type="Proteomes" id="UP000632498">
    <property type="component" value="Unassembled WGS sequence"/>
</dbReference>
<dbReference type="GO" id="GO:0046872">
    <property type="term" value="F:metal ion binding"/>
    <property type="evidence" value="ECO:0007669"/>
    <property type="project" value="UniProtKB-KW"/>
</dbReference>
<keyword evidence="5" id="KW-0249">Electron transport</keyword>
<evidence type="ECO:0000256" key="3">
    <source>
        <dbReference type="ARBA" id="ARBA00022723"/>
    </source>
</evidence>
<keyword evidence="3" id="KW-0479">Metal-binding</keyword>
<name>A0A917C664_9PROT</name>
<dbReference type="Pfam" id="PF12838">
    <property type="entry name" value="Fer4_7"/>
    <property type="match status" value="1"/>
</dbReference>
<dbReference type="NCBIfam" id="TIGR02163">
    <property type="entry name" value="napH"/>
    <property type="match status" value="1"/>
</dbReference>
<feature type="transmembrane region" description="Helical" evidence="8">
    <location>
        <begin position="137"/>
        <end position="157"/>
    </location>
</feature>
<keyword evidence="4" id="KW-0677">Repeat</keyword>
<dbReference type="PROSITE" id="PS00198">
    <property type="entry name" value="4FE4S_FER_1"/>
    <property type="match status" value="1"/>
</dbReference>
<evidence type="ECO:0000256" key="1">
    <source>
        <dbReference type="ARBA" id="ARBA00022448"/>
    </source>
</evidence>
<dbReference type="InterPro" id="IPR017900">
    <property type="entry name" value="4Fe4S_Fe_S_CS"/>
</dbReference>